<evidence type="ECO:0000256" key="1">
    <source>
        <dbReference type="RuleBase" id="RU000363"/>
    </source>
</evidence>
<evidence type="ECO:0000313" key="2">
    <source>
        <dbReference type="EMBL" id="GAY72407.1"/>
    </source>
</evidence>
<comment type="caution">
    <text evidence="2">The sequence shown here is derived from an EMBL/GenBank/DDBJ whole genome shotgun (WGS) entry which is preliminary data.</text>
</comment>
<dbReference type="GO" id="GO:0016491">
    <property type="term" value="F:oxidoreductase activity"/>
    <property type="evidence" value="ECO:0007669"/>
    <property type="project" value="TreeGrafter"/>
</dbReference>
<dbReference type="PRINTS" id="PR00080">
    <property type="entry name" value="SDRFAMILY"/>
</dbReference>
<name>A0A401FJA5_9LACO</name>
<dbReference type="OrthoDB" id="9775296at2"/>
<evidence type="ECO:0000313" key="3">
    <source>
        <dbReference type="Proteomes" id="UP000286974"/>
    </source>
</evidence>
<dbReference type="RefSeq" id="WP_125007819.1">
    <property type="nucleotide sequence ID" value="NZ_BEXA01000001.1"/>
</dbReference>
<dbReference type="PANTHER" id="PTHR43313:SF1">
    <property type="entry name" value="3BETA-HYDROXYSTEROID DEHYDROGENASE DHS-16"/>
    <property type="match status" value="1"/>
</dbReference>
<dbReference type="Proteomes" id="UP000286974">
    <property type="component" value="Unassembled WGS sequence"/>
</dbReference>
<reference evidence="2 3" key="1">
    <citation type="submission" date="2017-11" db="EMBL/GenBank/DDBJ databases">
        <title>Draft Genome Sequence of Lactobacillus curieae NBRC 111893 isolated from Koso, a Japanese sugar-Vegetable Fermented Beverage.</title>
        <authorList>
            <person name="Chiou T.Y."/>
            <person name="Oshima K."/>
            <person name="Suda W."/>
            <person name="Hattori M."/>
            <person name="Takahashi T."/>
        </authorList>
    </citation>
    <scope>NUCLEOTIDE SEQUENCE [LARGE SCALE GENOMIC DNA]</scope>
    <source>
        <strain evidence="2 3">NBRC111893</strain>
    </source>
</reference>
<dbReference type="Gene3D" id="3.40.50.720">
    <property type="entry name" value="NAD(P)-binding Rossmann-like Domain"/>
    <property type="match status" value="1"/>
</dbReference>
<dbReference type="EMBL" id="BEXA01000001">
    <property type="protein sequence ID" value="GAY72407.1"/>
    <property type="molecule type" value="Genomic_DNA"/>
</dbReference>
<dbReference type="SUPFAM" id="SSF51735">
    <property type="entry name" value="NAD(P)-binding Rossmann-fold domains"/>
    <property type="match status" value="1"/>
</dbReference>
<dbReference type="PRINTS" id="PR00081">
    <property type="entry name" value="GDHRDH"/>
</dbReference>
<gene>
    <name evidence="2" type="ORF">NBRC111893_553</name>
</gene>
<dbReference type="PANTHER" id="PTHR43313">
    <property type="entry name" value="SHORT-CHAIN DEHYDROGENASE/REDUCTASE FAMILY 9C"/>
    <property type="match status" value="1"/>
</dbReference>
<dbReference type="Pfam" id="PF00106">
    <property type="entry name" value="adh_short"/>
    <property type="match status" value="1"/>
</dbReference>
<protein>
    <submittedName>
        <fullName evidence="2">Oxidoreductase, short-chain dehydrogenase/reductase family</fullName>
    </submittedName>
</protein>
<dbReference type="InterPro" id="IPR036291">
    <property type="entry name" value="NAD(P)-bd_dom_sf"/>
</dbReference>
<sequence>MTELNQLVVVTGAASGIGKATAISFAKKGYCVIAGVKTMAEANKISGQNIEPFKLDITQSEDIKTLVDRIESDSNSRPLRALINNAGIEFNAPLELLSLTEWHKQFDVNLFGQVAITQALLPQLRKSRGTIVNITSVGGRVALPNYSAYAATKFAFEAASDALRREVKSQGIKVIIVEPGGIKTDMAAYSGELSLNFADQMNQSDKQLYQNMVQSAVNSQSAFLKYAMSAKKAGDRIAKIATKSRPRARYSLGIDAHLTIPLNHLMPTKLMDLMLNRS</sequence>
<proteinExistence type="inferred from homology"/>
<dbReference type="CDD" id="cd05374">
    <property type="entry name" value="17beta-HSD-like_SDR_c"/>
    <property type="match status" value="1"/>
</dbReference>
<comment type="similarity">
    <text evidence="1">Belongs to the short-chain dehydrogenases/reductases (SDR) family.</text>
</comment>
<dbReference type="GO" id="GO:0008202">
    <property type="term" value="P:steroid metabolic process"/>
    <property type="evidence" value="ECO:0007669"/>
    <property type="project" value="TreeGrafter"/>
</dbReference>
<organism evidence="2 3">
    <name type="scientific">Lentilactobacillus kosonis</name>
    <dbReference type="NCBI Taxonomy" id="2810561"/>
    <lineage>
        <taxon>Bacteria</taxon>
        <taxon>Bacillati</taxon>
        <taxon>Bacillota</taxon>
        <taxon>Bacilli</taxon>
        <taxon>Lactobacillales</taxon>
        <taxon>Lactobacillaceae</taxon>
        <taxon>Lentilactobacillus</taxon>
    </lineage>
</organism>
<dbReference type="InterPro" id="IPR002347">
    <property type="entry name" value="SDR_fam"/>
</dbReference>
<dbReference type="AlphaFoldDB" id="A0A401FJA5"/>
<accession>A0A401FJA5</accession>
<keyword evidence="3" id="KW-1185">Reference proteome</keyword>